<evidence type="ECO:0000313" key="2">
    <source>
        <dbReference type="EMBL" id="ENW21422.1"/>
    </source>
</evidence>
<sequence length="107" mass="12022">MTAYAIAVIHKTQFDPEIKEYLNLIDETLAPFSGKYLIHGGPYVPLEGTWSSDLVVIGFPSMEHAKGWYESEAYQAIRHLRTKHSQGEVLLVQGVPAEHKASDLLNR</sequence>
<dbReference type="InterPro" id="IPR010753">
    <property type="entry name" value="DUF1330"/>
</dbReference>
<dbReference type="PANTHER" id="PTHR41521">
    <property type="match status" value="1"/>
</dbReference>
<gene>
    <name evidence="2" type="ORF">F927_00234</name>
</gene>
<dbReference type="EMBL" id="APQQ01000004">
    <property type="protein sequence ID" value="ENW21422.1"/>
    <property type="molecule type" value="Genomic_DNA"/>
</dbReference>
<organism evidence="2 3">
    <name type="scientific">Acinetobacter haemolyticus CIP 64.3 = MTCC 9819</name>
    <dbReference type="NCBI Taxonomy" id="1217659"/>
    <lineage>
        <taxon>Bacteria</taxon>
        <taxon>Pseudomonadati</taxon>
        <taxon>Pseudomonadota</taxon>
        <taxon>Gammaproteobacteria</taxon>
        <taxon>Moraxellales</taxon>
        <taxon>Moraxellaceae</taxon>
        <taxon>Acinetobacter</taxon>
    </lineage>
</organism>
<feature type="domain" description="DUF1330" evidence="1">
    <location>
        <begin position="2"/>
        <end position="95"/>
    </location>
</feature>
<dbReference type="Proteomes" id="UP000017667">
    <property type="component" value="Unassembled WGS sequence"/>
</dbReference>
<name>N9FFU0_ACIHA</name>
<dbReference type="InterPro" id="IPR011008">
    <property type="entry name" value="Dimeric_a/b-barrel"/>
</dbReference>
<dbReference type="HOGENOM" id="CLU_145407_0_0_6"/>
<dbReference type="RefSeq" id="WP_005085709.1">
    <property type="nucleotide sequence ID" value="NZ_ASYX01000019.1"/>
</dbReference>
<dbReference type="SUPFAM" id="SSF54909">
    <property type="entry name" value="Dimeric alpha+beta barrel"/>
    <property type="match status" value="1"/>
</dbReference>
<dbReference type="Gene3D" id="3.30.70.100">
    <property type="match status" value="1"/>
</dbReference>
<evidence type="ECO:0000313" key="3">
    <source>
        <dbReference type="Proteomes" id="UP000017667"/>
    </source>
</evidence>
<protein>
    <recommendedName>
        <fullName evidence="1">DUF1330 domain-containing protein</fullName>
    </recommendedName>
</protein>
<dbReference type="Pfam" id="PF07045">
    <property type="entry name" value="DUF1330"/>
    <property type="match status" value="1"/>
</dbReference>
<dbReference type="PANTHER" id="PTHR41521:SF4">
    <property type="entry name" value="BLR0684 PROTEIN"/>
    <property type="match status" value="1"/>
</dbReference>
<reference evidence="2 3" key="1">
    <citation type="submission" date="2013-02" db="EMBL/GenBank/DDBJ databases">
        <title>The Genome Sequence of Acinetobacter haemolyticus CIP 64.3.</title>
        <authorList>
            <consortium name="The Broad Institute Genome Sequencing Platform"/>
            <consortium name="The Broad Institute Genome Sequencing Center for Infectious Disease"/>
            <person name="Cerqueira G."/>
            <person name="Feldgarden M."/>
            <person name="Courvalin P."/>
            <person name="Perichon B."/>
            <person name="Grillot-Courvalin C."/>
            <person name="Clermont D."/>
            <person name="Rocha E."/>
            <person name="Yoon E.-J."/>
            <person name="Nemec A."/>
            <person name="Walker B."/>
            <person name="Young S.K."/>
            <person name="Zeng Q."/>
            <person name="Gargeya S."/>
            <person name="Fitzgerald M."/>
            <person name="Haas B."/>
            <person name="Abouelleil A."/>
            <person name="Alvarado L."/>
            <person name="Arachchi H.M."/>
            <person name="Berlin A.M."/>
            <person name="Chapman S.B."/>
            <person name="Dewar J."/>
            <person name="Goldberg J."/>
            <person name="Griggs A."/>
            <person name="Gujja S."/>
            <person name="Hansen M."/>
            <person name="Howarth C."/>
            <person name="Imamovic A."/>
            <person name="Larimer J."/>
            <person name="McCowan C."/>
            <person name="Murphy C."/>
            <person name="Neiman D."/>
            <person name="Pearson M."/>
            <person name="Priest M."/>
            <person name="Roberts A."/>
            <person name="Saif S."/>
            <person name="Shea T."/>
            <person name="Sisk P."/>
            <person name="Sykes S."/>
            <person name="Wortman J."/>
            <person name="Nusbaum C."/>
            <person name="Birren B."/>
        </authorList>
    </citation>
    <scope>NUCLEOTIDE SEQUENCE [LARGE SCALE GENOMIC DNA]</scope>
    <source>
        <strain evidence="2 3">CIP 64.3</strain>
    </source>
</reference>
<comment type="caution">
    <text evidence="2">The sequence shown here is derived from an EMBL/GenBank/DDBJ whole genome shotgun (WGS) entry which is preliminary data.</text>
</comment>
<keyword evidence="3" id="KW-1185">Reference proteome</keyword>
<dbReference type="AlphaFoldDB" id="N9FFU0"/>
<evidence type="ECO:0000259" key="1">
    <source>
        <dbReference type="Pfam" id="PF07045"/>
    </source>
</evidence>
<dbReference type="PATRIC" id="fig|1217659.3.peg.229"/>
<proteinExistence type="predicted"/>
<accession>N9FFU0</accession>